<protein>
    <recommendedName>
        <fullName evidence="4">DUF2690 domain-containing protein</fullName>
    </recommendedName>
</protein>
<evidence type="ECO:0008006" key="4">
    <source>
        <dbReference type="Google" id="ProtNLM"/>
    </source>
</evidence>
<dbReference type="AlphaFoldDB" id="A0A7W9V2B6"/>
<keyword evidence="1" id="KW-0732">Signal</keyword>
<dbReference type="RefSeq" id="WP_184577713.1">
    <property type="nucleotide sequence ID" value="NZ_JACHJL010000021.1"/>
</dbReference>
<dbReference type="EMBL" id="JACHJL010000021">
    <property type="protein sequence ID" value="MBB5939136.1"/>
    <property type="molecule type" value="Genomic_DNA"/>
</dbReference>
<organism evidence="2 3">
    <name type="scientific">Streptomyces zagrosensis</name>
    <dbReference type="NCBI Taxonomy" id="1042984"/>
    <lineage>
        <taxon>Bacteria</taxon>
        <taxon>Bacillati</taxon>
        <taxon>Actinomycetota</taxon>
        <taxon>Actinomycetes</taxon>
        <taxon>Kitasatosporales</taxon>
        <taxon>Streptomycetaceae</taxon>
        <taxon>Streptomyces</taxon>
    </lineage>
</organism>
<comment type="caution">
    <text evidence="2">The sequence shown here is derived from an EMBL/GenBank/DDBJ whole genome shotgun (WGS) entry which is preliminary data.</text>
</comment>
<feature type="chain" id="PRO_5030785720" description="DUF2690 domain-containing protein" evidence="1">
    <location>
        <begin position="33"/>
        <end position="173"/>
    </location>
</feature>
<reference evidence="2 3" key="1">
    <citation type="submission" date="2020-08" db="EMBL/GenBank/DDBJ databases">
        <title>Genomic Encyclopedia of Type Strains, Phase III (KMG-III): the genomes of soil and plant-associated and newly described type strains.</title>
        <authorList>
            <person name="Whitman W."/>
        </authorList>
    </citation>
    <scope>NUCLEOTIDE SEQUENCE [LARGE SCALE GENOMIC DNA]</scope>
    <source>
        <strain evidence="2 3">CECT 8305</strain>
    </source>
</reference>
<sequence>MRRALSVRHGYRALTMLMASLLTALLAAPASAVPVSPVPTPAGPVSSVPVSVAPERSPVATCHPGQCAGLDPAQTGCAGSNARALAIKESAGRRVLLMWNPDCQATWARLEGSRGNDVIAVEDNPIPRNSHISTAPASGGTVQTRMLHATNVPTRACANLVHDPSTDICTAFI</sequence>
<dbReference type="Proteomes" id="UP000588098">
    <property type="component" value="Unassembled WGS sequence"/>
</dbReference>
<evidence type="ECO:0000256" key="1">
    <source>
        <dbReference type="SAM" id="SignalP"/>
    </source>
</evidence>
<dbReference type="InterPro" id="IPR021224">
    <property type="entry name" value="DUF2690"/>
</dbReference>
<accession>A0A7W9V2B6</accession>
<proteinExistence type="predicted"/>
<feature type="signal peptide" evidence="1">
    <location>
        <begin position="1"/>
        <end position="32"/>
    </location>
</feature>
<evidence type="ECO:0000313" key="3">
    <source>
        <dbReference type="Proteomes" id="UP000588098"/>
    </source>
</evidence>
<gene>
    <name evidence="2" type="ORF">FHS42_006228</name>
</gene>
<keyword evidence="3" id="KW-1185">Reference proteome</keyword>
<evidence type="ECO:0000313" key="2">
    <source>
        <dbReference type="EMBL" id="MBB5939136.1"/>
    </source>
</evidence>
<dbReference type="Pfam" id="PF10901">
    <property type="entry name" value="DUF2690"/>
    <property type="match status" value="1"/>
</dbReference>
<name>A0A7W9V2B6_9ACTN</name>